<sequence>MGNCRYSTAFLCSLTLQSSVEITSCIYIDAILPAKLVCTSMTCFSTTISKLWRCLNSSWSSSDQVGVKGYGYGHDQEQISQGSLLLKYRI</sequence>
<dbReference type="AlphaFoldDB" id="A0A0E9WST2"/>
<evidence type="ECO:0000313" key="1">
    <source>
        <dbReference type="EMBL" id="JAH93484.1"/>
    </source>
</evidence>
<proteinExistence type="predicted"/>
<reference evidence="1" key="1">
    <citation type="submission" date="2014-11" db="EMBL/GenBank/DDBJ databases">
        <authorList>
            <person name="Amaro Gonzalez C."/>
        </authorList>
    </citation>
    <scope>NUCLEOTIDE SEQUENCE</scope>
</reference>
<reference evidence="1" key="2">
    <citation type="journal article" date="2015" name="Fish Shellfish Immunol.">
        <title>Early steps in the European eel (Anguilla anguilla)-Vibrio vulnificus interaction in the gills: Role of the RtxA13 toxin.</title>
        <authorList>
            <person name="Callol A."/>
            <person name="Pajuelo D."/>
            <person name="Ebbesson L."/>
            <person name="Teles M."/>
            <person name="MacKenzie S."/>
            <person name="Amaro C."/>
        </authorList>
    </citation>
    <scope>NUCLEOTIDE SEQUENCE</scope>
</reference>
<accession>A0A0E9WST2</accession>
<organism evidence="1">
    <name type="scientific">Anguilla anguilla</name>
    <name type="common">European freshwater eel</name>
    <name type="synonym">Muraena anguilla</name>
    <dbReference type="NCBI Taxonomy" id="7936"/>
    <lineage>
        <taxon>Eukaryota</taxon>
        <taxon>Metazoa</taxon>
        <taxon>Chordata</taxon>
        <taxon>Craniata</taxon>
        <taxon>Vertebrata</taxon>
        <taxon>Euteleostomi</taxon>
        <taxon>Actinopterygii</taxon>
        <taxon>Neopterygii</taxon>
        <taxon>Teleostei</taxon>
        <taxon>Anguilliformes</taxon>
        <taxon>Anguillidae</taxon>
        <taxon>Anguilla</taxon>
    </lineage>
</organism>
<protein>
    <submittedName>
        <fullName evidence="1">Uncharacterized protein</fullName>
    </submittedName>
</protein>
<name>A0A0E9WST2_ANGAN</name>
<dbReference type="EMBL" id="GBXM01015093">
    <property type="protein sequence ID" value="JAH93484.1"/>
    <property type="molecule type" value="Transcribed_RNA"/>
</dbReference>